<organism evidence="1">
    <name type="scientific">viral metagenome</name>
    <dbReference type="NCBI Taxonomy" id="1070528"/>
    <lineage>
        <taxon>unclassified sequences</taxon>
        <taxon>metagenomes</taxon>
        <taxon>organismal metagenomes</taxon>
    </lineage>
</organism>
<evidence type="ECO:0000313" key="2">
    <source>
        <dbReference type="EMBL" id="QJA95339.1"/>
    </source>
</evidence>
<gene>
    <name evidence="1" type="ORF">MM415A00943_0008</name>
    <name evidence="2" type="ORF">MM415B05470_0010</name>
</gene>
<accession>A0A6M3KBU4</accession>
<sequence>MGKTNEKQEWYAPGEIKWTRPQVVFLLYNYLLLFEGVWPPDPRETGYEGKSRMWNGLAPFEKVSQVKVELDERIALLNYWESICIWEAYIEGKLRREDGLDEYYIAEELRIPPSLVFGSIEYGLRKLCGASRKRVCPAPLT</sequence>
<dbReference type="AlphaFoldDB" id="A0A6M3KBU4"/>
<protein>
    <submittedName>
        <fullName evidence="1">Uncharacterized protein</fullName>
    </submittedName>
</protein>
<dbReference type="EMBL" id="MT143306">
    <property type="protein sequence ID" value="QJA95339.1"/>
    <property type="molecule type" value="Genomic_DNA"/>
</dbReference>
<dbReference type="EMBL" id="MT142367">
    <property type="protein sequence ID" value="QJA79105.1"/>
    <property type="molecule type" value="Genomic_DNA"/>
</dbReference>
<evidence type="ECO:0000313" key="1">
    <source>
        <dbReference type="EMBL" id="QJA79105.1"/>
    </source>
</evidence>
<name>A0A6M3KBU4_9ZZZZ</name>
<proteinExistence type="predicted"/>
<reference evidence="1" key="1">
    <citation type="submission" date="2020-03" db="EMBL/GenBank/DDBJ databases">
        <title>The deep terrestrial virosphere.</title>
        <authorList>
            <person name="Holmfeldt K."/>
            <person name="Nilsson E."/>
            <person name="Simone D."/>
            <person name="Lopez-Fernandez M."/>
            <person name="Wu X."/>
            <person name="de Brujin I."/>
            <person name="Lundin D."/>
            <person name="Andersson A."/>
            <person name="Bertilsson S."/>
            <person name="Dopson M."/>
        </authorList>
    </citation>
    <scope>NUCLEOTIDE SEQUENCE</scope>
    <source>
        <strain evidence="1">MM415A00943</strain>
        <strain evidence="2">MM415B05470</strain>
    </source>
</reference>